<evidence type="ECO:0000256" key="1">
    <source>
        <dbReference type="SAM" id="MobiDB-lite"/>
    </source>
</evidence>
<dbReference type="EMBL" id="MU001631">
    <property type="protein sequence ID" value="KAF2487159.1"/>
    <property type="molecule type" value="Genomic_DNA"/>
</dbReference>
<gene>
    <name evidence="4" type="ORF">BDY17DRAFT_4668</name>
</gene>
<reference evidence="4" key="1">
    <citation type="journal article" date="2020" name="Stud. Mycol.">
        <title>101 Dothideomycetes genomes: a test case for predicting lifestyles and emergence of pathogens.</title>
        <authorList>
            <person name="Haridas S."/>
            <person name="Albert R."/>
            <person name="Binder M."/>
            <person name="Bloem J."/>
            <person name="Labutti K."/>
            <person name="Salamov A."/>
            <person name="Andreopoulos B."/>
            <person name="Baker S."/>
            <person name="Barry K."/>
            <person name="Bills G."/>
            <person name="Bluhm B."/>
            <person name="Cannon C."/>
            <person name="Castanera R."/>
            <person name="Culley D."/>
            <person name="Daum C."/>
            <person name="Ezra D."/>
            <person name="Gonzalez J."/>
            <person name="Henrissat B."/>
            <person name="Kuo A."/>
            <person name="Liang C."/>
            <person name="Lipzen A."/>
            <person name="Lutzoni F."/>
            <person name="Magnuson J."/>
            <person name="Mondo S."/>
            <person name="Nolan M."/>
            <person name="Ohm R."/>
            <person name="Pangilinan J."/>
            <person name="Park H.-J."/>
            <person name="Ramirez L."/>
            <person name="Alfaro M."/>
            <person name="Sun H."/>
            <person name="Tritt A."/>
            <person name="Yoshinaga Y."/>
            <person name="Zwiers L.-H."/>
            <person name="Turgeon B."/>
            <person name="Goodwin S."/>
            <person name="Spatafora J."/>
            <person name="Crous P."/>
            <person name="Grigoriev I."/>
        </authorList>
    </citation>
    <scope>NUCLEOTIDE SEQUENCE</scope>
    <source>
        <strain evidence="4">CBS 113389</strain>
    </source>
</reference>
<dbReference type="PANTHER" id="PTHR39614">
    <property type="entry name" value="INTEGRAL MEMBRANE PROTEIN"/>
    <property type="match status" value="1"/>
</dbReference>
<accession>A0A6A6Q542</accession>
<organism evidence="4 5">
    <name type="scientific">Neohortaea acidophila</name>
    <dbReference type="NCBI Taxonomy" id="245834"/>
    <lineage>
        <taxon>Eukaryota</taxon>
        <taxon>Fungi</taxon>
        <taxon>Dikarya</taxon>
        <taxon>Ascomycota</taxon>
        <taxon>Pezizomycotina</taxon>
        <taxon>Dothideomycetes</taxon>
        <taxon>Dothideomycetidae</taxon>
        <taxon>Mycosphaerellales</taxon>
        <taxon>Teratosphaeriaceae</taxon>
        <taxon>Neohortaea</taxon>
    </lineage>
</organism>
<feature type="transmembrane region" description="Helical" evidence="2">
    <location>
        <begin position="129"/>
        <end position="150"/>
    </location>
</feature>
<feature type="transmembrane region" description="Helical" evidence="2">
    <location>
        <begin position="52"/>
        <end position="74"/>
    </location>
</feature>
<feature type="region of interest" description="Disordered" evidence="1">
    <location>
        <begin position="289"/>
        <end position="366"/>
    </location>
</feature>
<dbReference type="RefSeq" id="XP_033593728.1">
    <property type="nucleotide sequence ID" value="XM_033738415.1"/>
</dbReference>
<keyword evidence="2" id="KW-0812">Transmembrane</keyword>
<evidence type="ECO:0000313" key="4">
    <source>
        <dbReference type="EMBL" id="KAF2487159.1"/>
    </source>
</evidence>
<name>A0A6A6Q542_9PEZI</name>
<protein>
    <recommendedName>
        <fullName evidence="3">Rhodopsin domain-containing protein</fullName>
    </recommendedName>
</protein>
<keyword evidence="2" id="KW-1133">Transmembrane helix</keyword>
<sequence>MSKTPPAFVVDATDHGGVAVIVSTLLMTWSVLCFLIRIYTRQGASNLSVDDWLCLAATVIAVLQTIVTCVGVDAGLGKAQSLLSAGQLDTVEKYAYAVVLLCILVIYLTKASMLFFHLRITPRKDHQKVVWGLLGLVSAVGIASFILEAARCDATMPWNIFTRQCLDYKPIWAAVAAMDIATEILLFAMPIWIVWDLQMILSTKLLICATFALRLPVIAAAAAHLWHVDHFLNSPRPTVAYIIPFIILQVETHYATMSSTFPCIGPFMKNLNTRMGTMGPEEAGAYALESTRSAGSASRKSGSRTTANASVQSGPADTGYSFRIQKRGTGGAGEKLGSSAHRSRGSDDSGRMIIHKTTDTTIEFDE</sequence>
<dbReference type="OrthoDB" id="3897607at2759"/>
<dbReference type="Pfam" id="PF20684">
    <property type="entry name" value="Fung_rhodopsin"/>
    <property type="match status" value="1"/>
</dbReference>
<keyword evidence="2" id="KW-0472">Membrane</keyword>
<evidence type="ECO:0000256" key="2">
    <source>
        <dbReference type="SAM" id="Phobius"/>
    </source>
</evidence>
<feature type="transmembrane region" description="Helical" evidence="2">
    <location>
        <begin position="170"/>
        <end position="193"/>
    </location>
</feature>
<feature type="compositionally biased region" description="Low complexity" evidence="1">
    <location>
        <begin position="290"/>
        <end position="307"/>
    </location>
</feature>
<feature type="transmembrane region" description="Helical" evidence="2">
    <location>
        <begin position="205"/>
        <end position="226"/>
    </location>
</feature>
<evidence type="ECO:0000313" key="5">
    <source>
        <dbReference type="Proteomes" id="UP000799767"/>
    </source>
</evidence>
<dbReference type="GeneID" id="54479417"/>
<keyword evidence="5" id="KW-1185">Reference proteome</keyword>
<feature type="domain" description="Rhodopsin" evidence="3">
    <location>
        <begin position="36"/>
        <end position="269"/>
    </location>
</feature>
<proteinExistence type="predicted"/>
<dbReference type="Proteomes" id="UP000799767">
    <property type="component" value="Unassembled WGS sequence"/>
</dbReference>
<dbReference type="AlphaFoldDB" id="A0A6A6Q542"/>
<dbReference type="PANTHER" id="PTHR39614:SF2">
    <property type="entry name" value="INTEGRAL MEMBRANE PROTEIN"/>
    <property type="match status" value="1"/>
</dbReference>
<evidence type="ECO:0000259" key="3">
    <source>
        <dbReference type="Pfam" id="PF20684"/>
    </source>
</evidence>
<dbReference type="InterPro" id="IPR049326">
    <property type="entry name" value="Rhodopsin_dom_fungi"/>
</dbReference>
<feature type="transmembrane region" description="Helical" evidence="2">
    <location>
        <begin position="94"/>
        <end position="117"/>
    </location>
</feature>
<feature type="transmembrane region" description="Helical" evidence="2">
    <location>
        <begin position="20"/>
        <end position="40"/>
    </location>
</feature>